<organism evidence="7 8">
    <name type="scientific">Candidatus Mycolicibacterium alkanivorans</name>
    <dbReference type="NCBI Taxonomy" id="2954114"/>
    <lineage>
        <taxon>Bacteria</taxon>
        <taxon>Bacillati</taxon>
        <taxon>Actinomycetota</taxon>
        <taxon>Actinomycetes</taxon>
        <taxon>Mycobacteriales</taxon>
        <taxon>Mycobacteriaceae</taxon>
        <taxon>Mycolicibacterium</taxon>
    </lineage>
</organism>
<dbReference type="PANTHER" id="PTHR30566:SF25">
    <property type="entry name" value="INNER MEMBRANE PROTEIN"/>
    <property type="match status" value="1"/>
</dbReference>
<dbReference type="InterPro" id="IPR023408">
    <property type="entry name" value="MscS_beta-dom_sf"/>
</dbReference>
<dbReference type="PANTHER" id="PTHR30566">
    <property type="entry name" value="YNAI-RELATED MECHANOSENSITIVE ION CHANNEL"/>
    <property type="match status" value="1"/>
</dbReference>
<comment type="caution">
    <text evidence="7">The sequence shown here is derived from an EMBL/GenBank/DDBJ whole genome shotgun (WGS) entry which is preliminary data.</text>
</comment>
<evidence type="ECO:0000259" key="6">
    <source>
        <dbReference type="PROSITE" id="PS50042"/>
    </source>
</evidence>
<dbReference type="SUPFAM" id="SSF50182">
    <property type="entry name" value="Sm-like ribonucleoproteins"/>
    <property type="match status" value="1"/>
</dbReference>
<dbReference type="PIRSF" id="PIRSF026673">
    <property type="entry name" value="UCP026673_ion_chan"/>
    <property type="match status" value="1"/>
</dbReference>
<evidence type="ECO:0000256" key="1">
    <source>
        <dbReference type="ARBA" id="ARBA00004370"/>
    </source>
</evidence>
<dbReference type="InterPro" id="IPR049142">
    <property type="entry name" value="MS_channel_1st"/>
</dbReference>
<dbReference type="InterPro" id="IPR000595">
    <property type="entry name" value="cNMP-bd_dom"/>
</dbReference>
<dbReference type="Gene3D" id="1.10.287.1260">
    <property type="match status" value="1"/>
</dbReference>
<dbReference type="InterPro" id="IPR006685">
    <property type="entry name" value="MscS_channel_2nd"/>
</dbReference>
<dbReference type="Gene3D" id="2.60.120.10">
    <property type="entry name" value="Jelly Rolls"/>
    <property type="match status" value="1"/>
</dbReference>
<dbReference type="Pfam" id="PF21088">
    <property type="entry name" value="MS_channel_1st"/>
    <property type="match status" value="1"/>
</dbReference>
<keyword evidence="8" id="KW-1185">Reference proteome</keyword>
<keyword evidence="2 5" id="KW-0812">Transmembrane</keyword>
<dbReference type="SMART" id="SM00100">
    <property type="entry name" value="cNMP"/>
    <property type="match status" value="1"/>
</dbReference>
<proteinExistence type="predicted"/>
<comment type="subcellular location">
    <subcellularLocation>
        <location evidence="1">Membrane</location>
    </subcellularLocation>
</comment>
<dbReference type="EMBL" id="JAIVFL010000001">
    <property type="protein sequence ID" value="MCI4674418.1"/>
    <property type="molecule type" value="Genomic_DNA"/>
</dbReference>
<reference evidence="7" key="1">
    <citation type="journal article" date="2022" name="ISME J.">
        <title>Identification of active gaseous-alkane degraders at natural gas seeps.</title>
        <authorList>
            <person name="Farhan Ul Haque M."/>
            <person name="Hernandez M."/>
            <person name="Crombie A.T."/>
            <person name="Murrell J.C."/>
        </authorList>
    </citation>
    <scope>NUCLEOTIDE SEQUENCE</scope>
    <source>
        <strain evidence="7">ANDR5</strain>
    </source>
</reference>
<evidence type="ECO:0000313" key="7">
    <source>
        <dbReference type="EMBL" id="MCI4674418.1"/>
    </source>
</evidence>
<evidence type="ECO:0000256" key="4">
    <source>
        <dbReference type="ARBA" id="ARBA00023136"/>
    </source>
</evidence>
<dbReference type="Pfam" id="PF00027">
    <property type="entry name" value="cNMP_binding"/>
    <property type="match status" value="1"/>
</dbReference>
<gene>
    <name evidence="7" type="ORF">K9U37_05545</name>
</gene>
<dbReference type="SUPFAM" id="SSF51206">
    <property type="entry name" value="cAMP-binding domain-like"/>
    <property type="match status" value="1"/>
</dbReference>
<sequence length="466" mass="50413">MTALLDSSWFYWAIGVAVGLPVGLILLTEWQHVLVRRQSILARPVSLLRNYLLPLAALLLLLVKATEVSAEATSVRVVATVFGFVVLVMLLSGLNATVFQGAPEGSWRRRLPTIFIDVARFVLIALGLAMIFSYIWGANVGGLFTALGISTVVLGLALQNSVGQIISGLLLLFEQPFQIGDWLDTPTARGRVVEVNWRATHIDTGSGMQVMPNSVLAGASFTNLSQPAGAHKILITTTFSLVDPPDVVCAMLNRLANMLPYRKSDVAPVSVAVGGSEYRTTVALQSPADDAAARSMFLRWTWYAARREALHLDGAVDEFSTRDRVEKALRAVAPKLRLVHTDLQELAAYATVARFGADEILQHSGEVPTAMAFLVAGRVRITATVDDGSLISVGTLEEGAFLGQTALTRQPVLAGAYALDEVTVLQIDRAHMEELVLRKPVLLQEIGRAIEDRRANVLRVLAMAGD</sequence>
<dbReference type="RefSeq" id="WP_243070853.1">
    <property type="nucleotide sequence ID" value="NZ_JAIVFL010000001.1"/>
</dbReference>
<evidence type="ECO:0000256" key="3">
    <source>
        <dbReference type="ARBA" id="ARBA00022989"/>
    </source>
</evidence>
<feature type="transmembrane region" description="Helical" evidence="5">
    <location>
        <begin position="77"/>
        <end position="98"/>
    </location>
</feature>
<dbReference type="Pfam" id="PF00924">
    <property type="entry name" value="MS_channel_2nd"/>
    <property type="match status" value="1"/>
</dbReference>
<dbReference type="InterPro" id="IPR016846">
    <property type="entry name" value="cNMP-bd_ion_channel"/>
</dbReference>
<dbReference type="InterPro" id="IPR010920">
    <property type="entry name" value="LSM_dom_sf"/>
</dbReference>
<dbReference type="Gene3D" id="2.30.30.60">
    <property type="match status" value="1"/>
</dbReference>
<evidence type="ECO:0000313" key="8">
    <source>
        <dbReference type="Proteomes" id="UP001139068"/>
    </source>
</evidence>
<dbReference type="PROSITE" id="PS50042">
    <property type="entry name" value="CNMP_BINDING_3"/>
    <property type="match status" value="1"/>
</dbReference>
<evidence type="ECO:0000256" key="5">
    <source>
        <dbReference type="SAM" id="Phobius"/>
    </source>
</evidence>
<keyword evidence="3 5" id="KW-1133">Transmembrane helix</keyword>
<dbReference type="InterPro" id="IPR014710">
    <property type="entry name" value="RmlC-like_jellyroll"/>
</dbReference>
<feature type="domain" description="Cyclic nucleotide-binding" evidence="6">
    <location>
        <begin position="328"/>
        <end position="453"/>
    </location>
</feature>
<name>A0ABS9YUF5_9MYCO</name>
<accession>A0ABS9YUF5</accession>
<keyword evidence="4 5" id="KW-0472">Membrane</keyword>
<feature type="transmembrane region" description="Helical" evidence="5">
    <location>
        <begin position="118"/>
        <end position="137"/>
    </location>
</feature>
<feature type="transmembrane region" description="Helical" evidence="5">
    <location>
        <begin position="12"/>
        <end position="35"/>
    </location>
</feature>
<dbReference type="InterPro" id="IPR018490">
    <property type="entry name" value="cNMP-bd_dom_sf"/>
</dbReference>
<protein>
    <submittedName>
        <fullName evidence="7">Mechanosensitive ion channel family protein</fullName>
    </submittedName>
</protein>
<dbReference type="CDD" id="cd00038">
    <property type="entry name" value="CAP_ED"/>
    <property type="match status" value="1"/>
</dbReference>
<feature type="transmembrane region" description="Helical" evidence="5">
    <location>
        <begin position="47"/>
        <end position="65"/>
    </location>
</feature>
<evidence type="ECO:0000256" key="2">
    <source>
        <dbReference type="ARBA" id="ARBA00022692"/>
    </source>
</evidence>
<dbReference type="Proteomes" id="UP001139068">
    <property type="component" value="Unassembled WGS sequence"/>
</dbReference>